<evidence type="ECO:0000313" key="3">
    <source>
        <dbReference type="Proteomes" id="UP000256708"/>
    </source>
</evidence>
<evidence type="ECO:0000256" key="1">
    <source>
        <dbReference type="SAM" id="Phobius"/>
    </source>
</evidence>
<evidence type="ECO:0000313" key="2">
    <source>
        <dbReference type="EMBL" id="RDV14338.1"/>
    </source>
</evidence>
<keyword evidence="1" id="KW-1133">Transmembrane helix</keyword>
<dbReference type="OrthoDB" id="887114at2"/>
<sequence>MDIIIGLLAIVFALPLLTGYLAYKYKRSFWLWFVLAMVLPFISWFLLVILTWRDERKQLRQQKQQDIAPAIIKTN</sequence>
<dbReference type="RefSeq" id="WP_115566295.1">
    <property type="nucleotide sequence ID" value="NZ_QRGR01000015.1"/>
</dbReference>
<keyword evidence="1" id="KW-0472">Membrane</keyword>
<reference evidence="3" key="1">
    <citation type="submission" date="2018-08" db="EMBL/GenBank/DDBJ databases">
        <authorList>
            <person name="Liu Z.-W."/>
            <person name="Du Z.-J."/>
        </authorList>
    </citation>
    <scope>NUCLEOTIDE SEQUENCE [LARGE SCALE GENOMIC DNA]</scope>
    <source>
        <strain evidence="3">H4X</strain>
    </source>
</reference>
<dbReference type="EMBL" id="QRGR01000015">
    <property type="protein sequence ID" value="RDV14338.1"/>
    <property type="molecule type" value="Genomic_DNA"/>
</dbReference>
<comment type="caution">
    <text evidence="2">The sequence shown here is derived from an EMBL/GenBank/DDBJ whole genome shotgun (WGS) entry which is preliminary data.</text>
</comment>
<name>A0A3D8LAD0_9BACT</name>
<keyword evidence="3" id="KW-1185">Reference proteome</keyword>
<keyword evidence="1" id="KW-0812">Transmembrane</keyword>
<gene>
    <name evidence="2" type="ORF">DXT99_14520</name>
</gene>
<feature type="transmembrane region" description="Helical" evidence="1">
    <location>
        <begin position="29"/>
        <end position="52"/>
    </location>
</feature>
<dbReference type="AlphaFoldDB" id="A0A3D8LAD0"/>
<organism evidence="2 3">
    <name type="scientific">Pontibacter diazotrophicus</name>
    <dbReference type="NCBI Taxonomy" id="1400979"/>
    <lineage>
        <taxon>Bacteria</taxon>
        <taxon>Pseudomonadati</taxon>
        <taxon>Bacteroidota</taxon>
        <taxon>Cytophagia</taxon>
        <taxon>Cytophagales</taxon>
        <taxon>Hymenobacteraceae</taxon>
        <taxon>Pontibacter</taxon>
    </lineage>
</organism>
<protein>
    <submittedName>
        <fullName evidence="2">Uncharacterized protein</fullName>
    </submittedName>
</protein>
<accession>A0A3D8LAD0</accession>
<proteinExistence type="predicted"/>
<dbReference type="Proteomes" id="UP000256708">
    <property type="component" value="Unassembled WGS sequence"/>
</dbReference>